<geneLocation type="plasmid" evidence="6 7">
    <name>p_unnamed1</name>
</geneLocation>
<gene>
    <name evidence="6" type="ORF">N8A98_00125</name>
</gene>
<evidence type="ECO:0000256" key="1">
    <source>
        <dbReference type="ARBA" id="ARBA00004418"/>
    </source>
</evidence>
<dbReference type="EMBL" id="CP104964">
    <property type="protein sequence ID" value="UXN67967.1"/>
    <property type="molecule type" value="Genomic_DNA"/>
</dbReference>
<evidence type="ECO:0000313" key="7">
    <source>
        <dbReference type="Proteomes" id="UP001061862"/>
    </source>
</evidence>
<dbReference type="InterPro" id="IPR006311">
    <property type="entry name" value="TAT_signal"/>
</dbReference>
<dbReference type="Gene3D" id="3.90.76.10">
    <property type="entry name" value="Dipeptide-binding Protein, Domain 1"/>
    <property type="match status" value="1"/>
</dbReference>
<accession>A0ABY6C744</accession>
<dbReference type="PANTHER" id="PTHR30290">
    <property type="entry name" value="PERIPLASMIC BINDING COMPONENT OF ABC TRANSPORTER"/>
    <property type="match status" value="1"/>
</dbReference>
<organism evidence="6 7">
    <name type="scientific">Devosia neptuniae</name>
    <dbReference type="NCBI Taxonomy" id="191302"/>
    <lineage>
        <taxon>Bacteria</taxon>
        <taxon>Pseudomonadati</taxon>
        <taxon>Pseudomonadota</taxon>
        <taxon>Alphaproteobacteria</taxon>
        <taxon>Hyphomicrobiales</taxon>
        <taxon>Devosiaceae</taxon>
        <taxon>Devosia</taxon>
    </lineage>
</organism>
<dbReference type="InterPro" id="IPR030678">
    <property type="entry name" value="Peptide/Ni-bd"/>
</dbReference>
<dbReference type="Gene3D" id="3.10.105.10">
    <property type="entry name" value="Dipeptide-binding Protein, Domain 3"/>
    <property type="match status" value="1"/>
</dbReference>
<reference evidence="6 7" key="1">
    <citation type="submission" date="2022-09" db="EMBL/GenBank/DDBJ databases">
        <title>Interaction between co-microsymbionts with complementary sets of symbiotic genes in legume-rhizobium systems.</title>
        <authorList>
            <person name="Safronova V."/>
            <person name="Sazanova A."/>
            <person name="Afonin A."/>
            <person name="Chirak E."/>
        </authorList>
    </citation>
    <scope>NUCLEOTIDE SEQUENCE [LARGE SCALE GENOMIC DNA]</scope>
    <source>
        <strain evidence="6 7">A18/4-1</strain>
        <plasmid evidence="6 7">p_unnamed1</plasmid>
    </source>
</reference>
<keyword evidence="7" id="KW-1185">Reference proteome</keyword>
<comment type="subcellular location">
    <subcellularLocation>
        <location evidence="1">Periplasm</location>
    </subcellularLocation>
</comment>
<dbReference type="RefSeq" id="WP_262165541.1">
    <property type="nucleotide sequence ID" value="NZ_CP104964.1"/>
</dbReference>
<dbReference type="InterPro" id="IPR039424">
    <property type="entry name" value="SBP_5"/>
</dbReference>
<protein>
    <submittedName>
        <fullName evidence="6">ABC transporter substrate-binding protein</fullName>
    </submittedName>
</protein>
<feature type="signal peptide" evidence="4">
    <location>
        <begin position="1"/>
        <end position="30"/>
    </location>
</feature>
<proteinExistence type="inferred from homology"/>
<keyword evidence="6" id="KW-0614">Plasmid</keyword>
<dbReference type="Pfam" id="PF00496">
    <property type="entry name" value="SBP_bac_5"/>
    <property type="match status" value="1"/>
</dbReference>
<sequence length="523" mass="58730">MLRTDRRNFLIGVSAAALLASTSGVNLAFAQERRELRLGVNGLPNSLEPVNAISNTGVRIVTQIFDTLIARDWFHDGAPGNGSELVPALAESWERIDDKSVRFKLRQNVLFHNGVEMTADDVAYTFSSDRLWGDEAIKTIPNGRNFSPNWDEPVVEDKYTVVLRTKTPSYLIEKIVASWVGRVVPKEYYQGLGAVEFGNKPIGTGPYKFVEFIAGDRVVLDANDNYWGEKPSASKITYQVVAEPATRVAGLISGEYDIVTTLTPDDVALVDSYPDLETRGTLIENFHMFTFNMNQPVFKSKTLRRAMALAVNRPLIVEALWKNLAVIPNGLNFPHFGATYDPDRRPLEYDVAEAKRLVAESGYDGTAITYRTMGNYYANAIPALLMMIEMWKEIGVNVVPEIYAPGTTAKDEDIWIRNWSNGLSLTDALNTIVSEFGPGRGIQTRWGWEAPAEFNELAMKVQELPDGPERFDAFNRMRDIFEEEAPAVILYQPFDVYGARKDVNWKPVSFETMELRAHNLSFN</sequence>
<dbReference type="PROSITE" id="PS51318">
    <property type="entry name" value="TAT"/>
    <property type="match status" value="1"/>
</dbReference>
<name>A0ABY6C744_9HYPH</name>
<dbReference type="InterPro" id="IPR000914">
    <property type="entry name" value="SBP_5_dom"/>
</dbReference>
<comment type="similarity">
    <text evidence="2">Belongs to the bacterial solute-binding protein 5 family.</text>
</comment>
<dbReference type="PANTHER" id="PTHR30290:SF38">
    <property type="entry name" value="D,D-DIPEPTIDE-BINDING PERIPLASMIC PROTEIN DDPA-RELATED"/>
    <property type="match status" value="1"/>
</dbReference>
<dbReference type="CDD" id="cd08515">
    <property type="entry name" value="PBP2_NikA_DppA_OppA_like_10"/>
    <property type="match status" value="1"/>
</dbReference>
<evidence type="ECO:0000256" key="2">
    <source>
        <dbReference type="ARBA" id="ARBA00005695"/>
    </source>
</evidence>
<evidence type="ECO:0000256" key="4">
    <source>
        <dbReference type="SAM" id="SignalP"/>
    </source>
</evidence>
<evidence type="ECO:0000256" key="3">
    <source>
        <dbReference type="ARBA" id="ARBA00022729"/>
    </source>
</evidence>
<evidence type="ECO:0000313" key="6">
    <source>
        <dbReference type="EMBL" id="UXN67967.1"/>
    </source>
</evidence>
<feature type="chain" id="PRO_5045150450" evidence="4">
    <location>
        <begin position="31"/>
        <end position="523"/>
    </location>
</feature>
<evidence type="ECO:0000259" key="5">
    <source>
        <dbReference type="Pfam" id="PF00496"/>
    </source>
</evidence>
<dbReference type="PIRSF" id="PIRSF002741">
    <property type="entry name" value="MppA"/>
    <property type="match status" value="1"/>
</dbReference>
<dbReference type="Proteomes" id="UP001061862">
    <property type="component" value="Plasmid p_unnamed1"/>
</dbReference>
<keyword evidence="3 4" id="KW-0732">Signal</keyword>
<dbReference type="SUPFAM" id="SSF53850">
    <property type="entry name" value="Periplasmic binding protein-like II"/>
    <property type="match status" value="1"/>
</dbReference>
<feature type="domain" description="Solute-binding protein family 5" evidence="5">
    <location>
        <begin position="84"/>
        <end position="426"/>
    </location>
</feature>
<dbReference type="Gene3D" id="3.40.190.10">
    <property type="entry name" value="Periplasmic binding protein-like II"/>
    <property type="match status" value="1"/>
</dbReference>